<feature type="compositionally biased region" description="Polar residues" evidence="5">
    <location>
        <begin position="656"/>
        <end position="666"/>
    </location>
</feature>
<dbReference type="GO" id="GO:0005886">
    <property type="term" value="C:plasma membrane"/>
    <property type="evidence" value="ECO:0007669"/>
    <property type="project" value="TreeGrafter"/>
</dbReference>
<dbReference type="EMBL" id="JASPKY010000854">
    <property type="protein sequence ID" value="KAK9681019.1"/>
    <property type="molecule type" value="Genomic_DNA"/>
</dbReference>
<dbReference type="AlphaFoldDB" id="A0AAW1HWC1"/>
<comment type="caution">
    <text evidence="9">The sequence shown here is derived from an EMBL/GenBank/DDBJ whole genome shotgun (WGS) entry which is preliminary data.</text>
</comment>
<feature type="transmembrane region" description="Helical" evidence="6">
    <location>
        <begin position="107"/>
        <end position="126"/>
    </location>
</feature>
<evidence type="ECO:0000259" key="8">
    <source>
        <dbReference type="Pfam" id="PF16519"/>
    </source>
</evidence>
<reference evidence="9 10" key="1">
    <citation type="journal article" date="2024" name="BMC Genomics">
        <title>De novo assembly and annotation of Popillia japonica's genome with initial clues to its potential as an invasive pest.</title>
        <authorList>
            <person name="Cucini C."/>
            <person name="Boschi S."/>
            <person name="Funari R."/>
            <person name="Cardaioli E."/>
            <person name="Iannotti N."/>
            <person name="Marturano G."/>
            <person name="Paoli F."/>
            <person name="Bruttini M."/>
            <person name="Carapelli A."/>
            <person name="Frati F."/>
            <person name="Nardi F."/>
        </authorList>
    </citation>
    <scope>NUCLEOTIDE SEQUENCE [LARGE SCALE GENOMIC DNA]</scope>
    <source>
        <strain evidence="9">DMR45628</strain>
    </source>
</reference>
<dbReference type="InterPro" id="IPR032415">
    <property type="entry name" value="TRPM_tetra"/>
</dbReference>
<organism evidence="9 10">
    <name type="scientific">Popillia japonica</name>
    <name type="common">Japanese beetle</name>
    <dbReference type="NCBI Taxonomy" id="7064"/>
    <lineage>
        <taxon>Eukaryota</taxon>
        <taxon>Metazoa</taxon>
        <taxon>Ecdysozoa</taxon>
        <taxon>Arthropoda</taxon>
        <taxon>Hexapoda</taxon>
        <taxon>Insecta</taxon>
        <taxon>Pterygota</taxon>
        <taxon>Neoptera</taxon>
        <taxon>Endopterygota</taxon>
        <taxon>Coleoptera</taxon>
        <taxon>Polyphaga</taxon>
        <taxon>Scarabaeiformia</taxon>
        <taxon>Scarabaeidae</taxon>
        <taxon>Rutelinae</taxon>
        <taxon>Popillia</taxon>
    </lineage>
</organism>
<dbReference type="InterPro" id="IPR005821">
    <property type="entry name" value="Ion_trans_dom"/>
</dbReference>
<dbReference type="InterPro" id="IPR050927">
    <property type="entry name" value="TRPM"/>
</dbReference>
<protein>
    <submittedName>
        <fullName evidence="9">Ion transport protein</fullName>
    </submittedName>
</protein>
<name>A0AAW1HWC1_POPJA</name>
<feature type="compositionally biased region" description="Basic and acidic residues" evidence="5">
    <location>
        <begin position="632"/>
        <end position="652"/>
    </location>
</feature>
<accession>A0AAW1HWC1</accession>
<feature type="compositionally biased region" description="Pro residues" evidence="5">
    <location>
        <begin position="735"/>
        <end position="746"/>
    </location>
</feature>
<feature type="transmembrane region" description="Helical" evidence="6">
    <location>
        <begin position="318"/>
        <end position="340"/>
    </location>
</feature>
<dbReference type="Pfam" id="PF00520">
    <property type="entry name" value="Ion_trans"/>
    <property type="match status" value="1"/>
</dbReference>
<feature type="domain" description="Ion transport" evidence="7">
    <location>
        <begin position="114"/>
        <end position="343"/>
    </location>
</feature>
<evidence type="ECO:0000256" key="5">
    <source>
        <dbReference type="SAM" id="MobiDB-lite"/>
    </source>
</evidence>
<evidence type="ECO:0000256" key="4">
    <source>
        <dbReference type="ARBA" id="ARBA00023136"/>
    </source>
</evidence>
<dbReference type="InterPro" id="IPR037162">
    <property type="entry name" value="TRPM_tetra_sf"/>
</dbReference>
<comment type="subcellular location">
    <subcellularLocation>
        <location evidence="1">Membrane</location>
        <topology evidence="1">Multi-pass membrane protein</topology>
    </subcellularLocation>
</comment>
<dbReference type="GO" id="GO:0005261">
    <property type="term" value="F:monoatomic cation channel activity"/>
    <property type="evidence" value="ECO:0007669"/>
    <property type="project" value="TreeGrafter"/>
</dbReference>
<feature type="transmembrane region" description="Helical" evidence="6">
    <location>
        <begin position="241"/>
        <end position="262"/>
    </location>
</feature>
<feature type="region of interest" description="Disordered" evidence="5">
    <location>
        <begin position="627"/>
        <end position="674"/>
    </location>
</feature>
<dbReference type="PANTHER" id="PTHR13800:SF1">
    <property type="entry name" value="TRANSIENT RECEPTOR POTENTIAL CATION CHANNEL TRPM"/>
    <property type="match status" value="1"/>
</dbReference>
<feature type="compositionally biased region" description="Basic and acidic residues" evidence="5">
    <location>
        <begin position="511"/>
        <end position="529"/>
    </location>
</feature>
<keyword evidence="2 6" id="KW-0812">Transmembrane</keyword>
<feature type="region of interest" description="Disordered" evidence="5">
    <location>
        <begin position="507"/>
        <end position="536"/>
    </location>
</feature>
<feature type="domain" description="TRPM tetramerisation" evidence="8">
    <location>
        <begin position="435"/>
        <end position="490"/>
    </location>
</feature>
<keyword evidence="3 6" id="KW-1133">Transmembrane helix</keyword>
<dbReference type="PANTHER" id="PTHR13800">
    <property type="entry name" value="TRANSIENT RECEPTOR POTENTIAL CATION CHANNEL, SUBFAMILY M, MEMBER 6"/>
    <property type="match status" value="1"/>
</dbReference>
<dbReference type="Pfam" id="PF16519">
    <property type="entry name" value="TRPM_tetra"/>
    <property type="match status" value="1"/>
</dbReference>
<gene>
    <name evidence="9" type="ORF">QE152_g38644</name>
</gene>
<evidence type="ECO:0000256" key="3">
    <source>
        <dbReference type="ARBA" id="ARBA00022989"/>
    </source>
</evidence>
<evidence type="ECO:0000259" key="7">
    <source>
        <dbReference type="Pfam" id="PF00520"/>
    </source>
</evidence>
<keyword evidence="10" id="KW-1185">Reference proteome</keyword>
<dbReference type="GO" id="GO:0030001">
    <property type="term" value="P:metal ion transport"/>
    <property type="evidence" value="ECO:0007669"/>
    <property type="project" value="TreeGrafter"/>
</dbReference>
<evidence type="ECO:0000313" key="9">
    <source>
        <dbReference type="EMBL" id="KAK9681019.1"/>
    </source>
</evidence>
<evidence type="ECO:0000256" key="1">
    <source>
        <dbReference type="ARBA" id="ARBA00004141"/>
    </source>
</evidence>
<dbReference type="Proteomes" id="UP001458880">
    <property type="component" value="Unassembled WGS sequence"/>
</dbReference>
<evidence type="ECO:0000256" key="6">
    <source>
        <dbReference type="SAM" id="Phobius"/>
    </source>
</evidence>
<evidence type="ECO:0000256" key="2">
    <source>
        <dbReference type="ARBA" id="ARBA00022692"/>
    </source>
</evidence>
<feature type="region of interest" description="Disordered" evidence="5">
    <location>
        <begin position="732"/>
        <end position="760"/>
    </location>
</feature>
<feature type="region of interest" description="Disordered" evidence="5">
    <location>
        <begin position="860"/>
        <end position="900"/>
    </location>
</feature>
<sequence>MPQLTNVERAVIISKLEDNWSLRRIAAHMHALLTDNFIQRDTIVHENGKVLPEFDFPEFNESETKLVYALDDSRAYPYPDTQPRTRSRPLKVKKKLYEFFTAPITKFWANSIAYILFLVIFSYTVLVKMDNTPTWQECLAILYICTLGCEKVRELLSSEPVAISHKFAVWIWNMWNPCDAAAVFFFLVALAFRLQDSTMEVGRVMYCVNSVYWYLRILNILGVNKYLGPLVTMMGKMVKNMIYFVVLLLVVLMSFGVCRQAILFPNAEPSWRIVRDVFFEPYFMLYGEVFADSIDPPCGDEETPCLTGRWITPAVMAIYLLIANILLINLLIAVFNNIFIEVNAVSHQVWMFQRFTVVMEYEQKPILPPPFIFLCHLYLIYKYIRRKLDGERETYDNGLKLFLDKEEMERLYDFEEECVEGYFAEQDLKVQQSTEDRIRVTTERVENVMQKVEDINMKENNQTTAMQNLEFRLRKVEDASQDILQHLAVIHRFMATRTDEELPPIAIPTTDRLRKTSERSEAAQSDDSHLSLQPIRRKPVRSLTEVRSDAYIFDDGLHYEVRITEEAEEHEEHLENISLAGSKKHLDILDERQLSRGSKSSLDDSEKYEEIDKLSLEDLTAAGTLRARSAAKRRDSAGRRSSDGESLHDSKRSLTRRQISQSQSEPDNSEHTVFLPVRAGTVERSVTFAEPKIKVIPPSNPAPQASPRGLLVAMHSEYTSITDELESVCGLLSPPRTPRLLSPPRPGQSTSGQGSRRRCASEMSNPEIALFIEKEHLRDACYILGSRRRCASEMSNPEIALFIEKEHLRDAEENDYMLMENLIQRRYDEEQEEEHVAPTPMYLTVLHETKEYRSPRLLRRSTAIEDDSSTLPIECPLGSAPDNSTSAQRQDSSESQTTNELVPLVDQQILQRPSIVIDSSQLPIQTEILQKADSKASLHMQSETMC</sequence>
<dbReference type="Gene3D" id="1.20.5.1010">
    <property type="entry name" value="TRPM, tetramerisation domain"/>
    <property type="match status" value="1"/>
</dbReference>
<evidence type="ECO:0000313" key="10">
    <source>
        <dbReference type="Proteomes" id="UP001458880"/>
    </source>
</evidence>
<proteinExistence type="predicted"/>
<feature type="transmembrane region" description="Helical" evidence="6">
    <location>
        <begin position="174"/>
        <end position="192"/>
    </location>
</feature>
<feature type="compositionally biased region" description="Polar residues" evidence="5">
    <location>
        <begin position="881"/>
        <end position="900"/>
    </location>
</feature>
<keyword evidence="4 6" id="KW-0472">Membrane</keyword>
<dbReference type="GO" id="GO:0051262">
    <property type="term" value="P:protein tetramerization"/>
    <property type="evidence" value="ECO:0007669"/>
    <property type="project" value="InterPro"/>
</dbReference>